<dbReference type="PANTHER" id="PTHR33744:SF16">
    <property type="entry name" value="CARBOHYDRATE DIACID REGULATOR"/>
    <property type="match status" value="1"/>
</dbReference>
<evidence type="ECO:0000259" key="4">
    <source>
        <dbReference type="Pfam" id="PF17853"/>
    </source>
</evidence>
<evidence type="ECO:0000259" key="2">
    <source>
        <dbReference type="Pfam" id="PF05651"/>
    </source>
</evidence>
<dbReference type="InterPro" id="IPR042070">
    <property type="entry name" value="PucR_C-HTH_sf"/>
</dbReference>
<proteinExistence type="inferred from homology"/>
<evidence type="ECO:0000313" key="6">
    <source>
        <dbReference type="Proteomes" id="UP000253314"/>
    </source>
</evidence>
<dbReference type="InterPro" id="IPR008599">
    <property type="entry name" value="Diacid_rec"/>
</dbReference>
<dbReference type="EMBL" id="QOCW01000014">
    <property type="protein sequence ID" value="RBW69030.1"/>
    <property type="molecule type" value="Genomic_DNA"/>
</dbReference>
<organism evidence="5 6">
    <name type="scientific">Bacillus taeanensis</name>
    <dbReference type="NCBI Taxonomy" id="273032"/>
    <lineage>
        <taxon>Bacteria</taxon>
        <taxon>Bacillati</taxon>
        <taxon>Bacillota</taxon>
        <taxon>Bacilli</taxon>
        <taxon>Bacillales</taxon>
        <taxon>Bacillaceae</taxon>
        <taxon>Bacillus</taxon>
    </lineage>
</organism>
<comment type="similarity">
    <text evidence="1">Belongs to the CdaR family.</text>
</comment>
<dbReference type="InterPro" id="IPR025736">
    <property type="entry name" value="PucR_C-HTH_dom"/>
</dbReference>
<dbReference type="OrthoDB" id="9792148at2"/>
<evidence type="ECO:0008006" key="7">
    <source>
        <dbReference type="Google" id="ProtNLM"/>
    </source>
</evidence>
<dbReference type="Pfam" id="PF05651">
    <property type="entry name" value="Diacid_rec"/>
    <property type="match status" value="1"/>
</dbReference>
<name>A0A366XRP4_9BACI</name>
<gene>
    <name evidence="5" type="ORF">DS031_13930</name>
</gene>
<accession>A0A366XRP4</accession>
<sequence>MSKLKETFQISDSLAQTIVEAAKEVIGKDINFINLDGKIIASTNVERLGTYHEAAVHAQKDRNTIEVFEDDTFKGAQQGINYPVVINEKLFCIIGISGDPKECHSLGFLLTKITEVFIKEQMISTINHSLDELRSSITRMLIFNEENKTLSMKEQLEQLHYELEDRAFVVIIHRHGFNNSTSLPINIPDFLMKHHIQLYTYLFPNQYILIINKSQYKTSLKLFTFQFNRFKANFSIGVGSLHSLEQLDTSYKHAKLALKAALSKKALLCEYVKLDFEAMLETIDFSVKKDYVKKLISTLSEDEISLLKAYYKSNLSLKQTAETLFIHKNTLQYRLDKIAHKTNLNPRDYHDSVKLYVALLLQDNQ</sequence>
<reference evidence="5 6" key="1">
    <citation type="submission" date="2018-07" db="EMBL/GenBank/DDBJ databases">
        <title>Lottiidibacillus patelloidae gen. nov., sp. nov., isolated from the intestinal tract of a marine limpet and the reclassification of B. taeanensis BH030017T, B. algicola KMM 3737T and B. hwajinpoensis SW-72T as genus Lottiidibacillus.</title>
        <authorList>
            <person name="Liu R."/>
            <person name="Huang Z."/>
        </authorList>
    </citation>
    <scope>NUCLEOTIDE SEQUENCE [LARGE SCALE GENOMIC DNA]</scope>
    <source>
        <strain evidence="5 6">BH030017</strain>
    </source>
</reference>
<dbReference type="AlphaFoldDB" id="A0A366XRP4"/>
<dbReference type="InterPro" id="IPR051448">
    <property type="entry name" value="CdaR-like_regulators"/>
</dbReference>
<dbReference type="PANTHER" id="PTHR33744">
    <property type="entry name" value="CARBOHYDRATE DIACID REGULATOR"/>
    <property type="match status" value="1"/>
</dbReference>
<feature type="domain" description="Putative sugar diacid recognition" evidence="2">
    <location>
        <begin position="11"/>
        <end position="129"/>
    </location>
</feature>
<protein>
    <recommendedName>
        <fullName evidence="7">Sugar diacid utilization regulator SdaR</fullName>
    </recommendedName>
</protein>
<dbReference type="Proteomes" id="UP000253314">
    <property type="component" value="Unassembled WGS sequence"/>
</dbReference>
<dbReference type="InterPro" id="IPR041522">
    <property type="entry name" value="CdaR_GGDEF"/>
</dbReference>
<feature type="domain" description="CdaR GGDEF-like" evidence="4">
    <location>
        <begin position="151"/>
        <end position="260"/>
    </location>
</feature>
<evidence type="ECO:0000256" key="1">
    <source>
        <dbReference type="ARBA" id="ARBA00006754"/>
    </source>
</evidence>
<feature type="domain" description="PucR C-terminal helix-turn-helix" evidence="3">
    <location>
        <begin position="306"/>
        <end position="360"/>
    </location>
</feature>
<comment type="caution">
    <text evidence="5">The sequence shown here is derived from an EMBL/GenBank/DDBJ whole genome shotgun (WGS) entry which is preliminary data.</text>
</comment>
<keyword evidence="6" id="KW-1185">Reference proteome</keyword>
<evidence type="ECO:0000313" key="5">
    <source>
        <dbReference type="EMBL" id="RBW69030.1"/>
    </source>
</evidence>
<dbReference type="Gene3D" id="1.10.10.2840">
    <property type="entry name" value="PucR C-terminal helix-turn-helix domain"/>
    <property type="match status" value="1"/>
</dbReference>
<dbReference type="Pfam" id="PF17853">
    <property type="entry name" value="GGDEF_2"/>
    <property type="match status" value="1"/>
</dbReference>
<evidence type="ECO:0000259" key="3">
    <source>
        <dbReference type="Pfam" id="PF13556"/>
    </source>
</evidence>
<dbReference type="Pfam" id="PF13556">
    <property type="entry name" value="HTH_30"/>
    <property type="match status" value="1"/>
</dbReference>